<reference evidence="1 2" key="1">
    <citation type="submission" date="2017-10" db="EMBL/GenBank/DDBJ databases">
        <title>Sequencing the genomes of 1000 actinobacteria strains.</title>
        <authorList>
            <person name="Klenk H.-P."/>
        </authorList>
    </citation>
    <scope>NUCLEOTIDE SEQUENCE [LARGE SCALE GENOMIC DNA]</scope>
    <source>
        <strain evidence="1 2">DSM 21798</strain>
    </source>
</reference>
<dbReference type="PANTHER" id="PTHR47837:SF2">
    <property type="entry name" value="GTP PYROPHOSPHOKINASE YWAC"/>
    <property type="match status" value="1"/>
</dbReference>
<dbReference type="Gene3D" id="3.30.460.10">
    <property type="entry name" value="Beta Polymerase, domain 2"/>
    <property type="match status" value="1"/>
</dbReference>
<dbReference type="EMBL" id="PDJE01000001">
    <property type="protein sequence ID" value="PFG29863.1"/>
    <property type="molecule type" value="Genomic_DNA"/>
</dbReference>
<keyword evidence="1" id="KW-0808">Transferase</keyword>
<dbReference type="AlphaFoldDB" id="A0A2A9DTE0"/>
<keyword evidence="2" id="KW-1185">Reference proteome</keyword>
<comment type="caution">
    <text evidence="1">The sequence shown here is derived from an EMBL/GenBank/DDBJ whole genome shotgun (WGS) entry which is preliminary data.</text>
</comment>
<sequence length="102" mass="11893">MSSAASNIPDEDMREFARRMRAEFPRFLMQYRFAVDEMLTKVSILREEFLHLHRYNPIEHVASRVKSPQSLLSKMARRGIAPELDTIREQITDIAGILSVCR</sequence>
<accession>A0A2A9DTE0</accession>
<proteinExistence type="predicted"/>
<evidence type="ECO:0000313" key="2">
    <source>
        <dbReference type="Proteomes" id="UP000221369"/>
    </source>
</evidence>
<dbReference type="GO" id="GO:0016301">
    <property type="term" value="F:kinase activity"/>
    <property type="evidence" value="ECO:0007669"/>
    <property type="project" value="UniProtKB-KW"/>
</dbReference>
<keyword evidence="1" id="KW-0418">Kinase</keyword>
<dbReference type="Proteomes" id="UP000221369">
    <property type="component" value="Unassembled WGS sequence"/>
</dbReference>
<evidence type="ECO:0000313" key="1">
    <source>
        <dbReference type="EMBL" id="PFG29863.1"/>
    </source>
</evidence>
<dbReference type="RefSeq" id="WP_211288418.1">
    <property type="nucleotide sequence ID" value="NZ_PDJE01000001.1"/>
</dbReference>
<protein>
    <submittedName>
        <fullName evidence="1">Putative GTP pyrophosphokinase</fullName>
    </submittedName>
</protein>
<name>A0A2A9DTE0_9MICO</name>
<dbReference type="SUPFAM" id="SSF81301">
    <property type="entry name" value="Nucleotidyltransferase"/>
    <property type="match status" value="1"/>
</dbReference>
<organism evidence="1 2">
    <name type="scientific">Paramicrobacterium agarici</name>
    <dbReference type="NCBI Taxonomy" id="630514"/>
    <lineage>
        <taxon>Bacteria</taxon>
        <taxon>Bacillati</taxon>
        <taxon>Actinomycetota</taxon>
        <taxon>Actinomycetes</taxon>
        <taxon>Micrococcales</taxon>
        <taxon>Microbacteriaceae</taxon>
        <taxon>Paramicrobacterium</taxon>
    </lineage>
</organism>
<dbReference type="InterPro" id="IPR043519">
    <property type="entry name" value="NT_sf"/>
</dbReference>
<dbReference type="InterPro" id="IPR052366">
    <property type="entry name" value="GTP_Pyrophosphokinase"/>
</dbReference>
<gene>
    <name evidence="1" type="ORF">ATJ78_0779</name>
</gene>
<dbReference type="PANTHER" id="PTHR47837">
    <property type="entry name" value="GTP PYROPHOSPHOKINASE YJBM"/>
    <property type="match status" value="1"/>
</dbReference>